<comment type="function">
    <text evidence="6">Catalyzes the reversible transfer of the terminal phosphate group between ATP and AMP. Plays an important role in cellular energy homeostasis and in adenine nucleotide metabolism.</text>
</comment>
<dbReference type="Proteomes" id="UP000233419">
    <property type="component" value="Chromosome"/>
</dbReference>
<dbReference type="GO" id="GO:0004017">
    <property type="term" value="F:AMP kinase activity"/>
    <property type="evidence" value="ECO:0007669"/>
    <property type="project" value="UniProtKB-UniRule"/>
</dbReference>
<dbReference type="PROSITE" id="PS00113">
    <property type="entry name" value="ADENYLATE_KINASE"/>
    <property type="match status" value="1"/>
</dbReference>
<evidence type="ECO:0000256" key="1">
    <source>
        <dbReference type="ARBA" id="ARBA00022679"/>
    </source>
</evidence>
<feature type="binding site" evidence="6">
    <location>
        <begin position="83"/>
        <end position="86"/>
    </location>
    <ligand>
        <name>AMP</name>
        <dbReference type="ChEBI" id="CHEBI:456215"/>
    </ligand>
</feature>
<evidence type="ECO:0000256" key="2">
    <source>
        <dbReference type="ARBA" id="ARBA00022727"/>
    </source>
</evidence>
<organism evidence="10 11">
    <name type="scientific">Mesoplasma syrphidae</name>
    <dbReference type="NCBI Taxonomy" id="225999"/>
    <lineage>
        <taxon>Bacteria</taxon>
        <taxon>Bacillati</taxon>
        <taxon>Mycoplasmatota</taxon>
        <taxon>Mollicutes</taxon>
        <taxon>Entomoplasmatales</taxon>
        <taxon>Entomoplasmataceae</taxon>
        <taxon>Mesoplasma</taxon>
    </lineage>
</organism>
<dbReference type="Gene3D" id="3.40.50.300">
    <property type="entry name" value="P-loop containing nucleotide triphosphate hydrolases"/>
    <property type="match status" value="1"/>
</dbReference>
<feature type="binding site" evidence="6">
    <location>
        <position position="90"/>
    </location>
    <ligand>
        <name>AMP</name>
        <dbReference type="ChEBI" id="CHEBI:456215"/>
    </ligand>
</feature>
<evidence type="ECO:0000259" key="9">
    <source>
        <dbReference type="Pfam" id="PF05191"/>
    </source>
</evidence>
<feature type="binding site" evidence="6">
    <location>
        <position position="148"/>
    </location>
    <ligand>
        <name>Zn(2+)</name>
        <dbReference type="ChEBI" id="CHEBI:29105"/>
        <note>structural</note>
    </ligand>
</feature>
<feature type="region of interest" description="LID" evidence="6">
    <location>
        <begin position="124"/>
        <end position="161"/>
    </location>
</feature>
<keyword evidence="6" id="KW-0963">Cytoplasm</keyword>
<dbReference type="GO" id="GO:0044209">
    <property type="term" value="P:AMP salvage"/>
    <property type="evidence" value="ECO:0007669"/>
    <property type="project" value="UniProtKB-UniRule"/>
</dbReference>
<keyword evidence="1 6" id="KW-0808">Transferase</keyword>
<evidence type="ECO:0000256" key="3">
    <source>
        <dbReference type="ARBA" id="ARBA00022741"/>
    </source>
</evidence>
<dbReference type="RefSeq" id="WP_027048430.1">
    <property type="nucleotide sequence ID" value="NZ_CP025257.1"/>
</dbReference>
<sequence length="213" mass="23839">MNIMLLGAPGSGKGTQAEKLVARLGYIQFSTGDLMRKQITDQTSLGLECAKYMNEGKLVPDKIVNAIVKDYLKSNSNKLIFDGFPRTLEQALELEKMLAEVDSKMDRVIYIDVAKEIILKRISGRIICPICKVSYHIETRKPLVEGICDNDGAALVRRPDDSPEKVAVRLKTYEADTKPLIDFYSNKPGFIHIEEAAELDGEIVYNMIEEALI</sequence>
<dbReference type="EMBL" id="CP025257">
    <property type="protein sequence ID" value="AUF83325.1"/>
    <property type="molecule type" value="Genomic_DNA"/>
</dbReference>
<keyword evidence="2 6" id="KW-0545">Nucleotide biosynthesis</keyword>
<dbReference type="InterPro" id="IPR033690">
    <property type="entry name" value="Adenylat_kinase_CS"/>
</dbReference>
<dbReference type="EC" id="2.7.4.3" evidence="6 8"/>
<name>A0A2K9C8I9_9MOLU</name>
<comment type="pathway">
    <text evidence="6">Purine metabolism; AMP biosynthesis via salvage pathway; AMP from ADP: step 1/1.</text>
</comment>
<keyword evidence="6" id="KW-0862">Zinc</keyword>
<evidence type="ECO:0000256" key="7">
    <source>
        <dbReference type="RuleBase" id="RU003330"/>
    </source>
</evidence>
<keyword evidence="11" id="KW-1185">Reference proteome</keyword>
<evidence type="ECO:0000313" key="11">
    <source>
        <dbReference type="Proteomes" id="UP000233419"/>
    </source>
</evidence>
<feature type="binding site" evidence="6">
    <location>
        <position position="128"/>
    </location>
    <ligand>
        <name>Zn(2+)</name>
        <dbReference type="ChEBI" id="CHEBI:29105"/>
        <note>structural</note>
    </ligand>
</feature>
<feature type="binding site" evidence="6">
    <location>
        <position position="151"/>
    </location>
    <ligand>
        <name>Zn(2+)</name>
        <dbReference type="ChEBI" id="CHEBI:29105"/>
        <note>structural</note>
    </ligand>
</feature>
<dbReference type="GO" id="GO:0005737">
    <property type="term" value="C:cytoplasm"/>
    <property type="evidence" value="ECO:0007669"/>
    <property type="project" value="UniProtKB-SubCell"/>
</dbReference>
<dbReference type="SUPFAM" id="SSF52540">
    <property type="entry name" value="P-loop containing nucleoside triphosphate hydrolases"/>
    <property type="match status" value="1"/>
</dbReference>
<dbReference type="FunFam" id="3.40.50.300:FF:000106">
    <property type="entry name" value="Adenylate kinase mitochondrial"/>
    <property type="match status" value="1"/>
</dbReference>
<dbReference type="Pfam" id="PF00406">
    <property type="entry name" value="ADK"/>
    <property type="match status" value="1"/>
</dbReference>
<comment type="similarity">
    <text evidence="6 7">Belongs to the adenylate kinase family.</text>
</comment>
<dbReference type="InterPro" id="IPR027417">
    <property type="entry name" value="P-loop_NTPase"/>
</dbReference>
<feature type="binding site" evidence="6">
    <location>
        <position position="125"/>
    </location>
    <ligand>
        <name>ATP</name>
        <dbReference type="ChEBI" id="CHEBI:30616"/>
    </ligand>
</feature>
<keyword evidence="3 6" id="KW-0547">Nucleotide-binding</keyword>
<feature type="region of interest" description="NMP" evidence="6">
    <location>
        <begin position="30"/>
        <end position="59"/>
    </location>
</feature>
<feature type="binding site" evidence="6">
    <location>
        <position position="31"/>
    </location>
    <ligand>
        <name>AMP</name>
        <dbReference type="ChEBI" id="CHEBI:456215"/>
    </ligand>
</feature>
<dbReference type="NCBIfam" id="TIGR01351">
    <property type="entry name" value="adk"/>
    <property type="match status" value="1"/>
</dbReference>
<feature type="binding site" evidence="6">
    <location>
        <begin position="10"/>
        <end position="15"/>
    </location>
    <ligand>
        <name>ATP</name>
        <dbReference type="ChEBI" id="CHEBI:30616"/>
    </ligand>
</feature>
<feature type="domain" description="Adenylate kinase active site lid" evidence="9">
    <location>
        <begin position="125"/>
        <end position="160"/>
    </location>
</feature>
<feature type="binding site" evidence="6">
    <location>
        <position position="169"/>
    </location>
    <ligand>
        <name>AMP</name>
        <dbReference type="ChEBI" id="CHEBI:456215"/>
    </ligand>
</feature>
<protein>
    <recommendedName>
        <fullName evidence="6 8">Adenylate kinase</fullName>
        <shortName evidence="6">AK</shortName>
        <ecNumber evidence="6 8">2.7.4.3</ecNumber>
    </recommendedName>
    <alternativeName>
        <fullName evidence="6">ATP-AMP transphosphorylase</fullName>
    </alternativeName>
    <alternativeName>
        <fullName evidence="6">ATP:AMP phosphotransferase</fullName>
    </alternativeName>
    <alternativeName>
        <fullName evidence="6">Adenylate monophosphate kinase</fullName>
    </alternativeName>
</protein>
<evidence type="ECO:0000256" key="4">
    <source>
        <dbReference type="ARBA" id="ARBA00022777"/>
    </source>
</evidence>
<comment type="subcellular location">
    <subcellularLocation>
        <location evidence="6 8">Cytoplasm</location>
    </subcellularLocation>
</comment>
<dbReference type="NCBIfam" id="NF001381">
    <property type="entry name" value="PRK00279.1-3"/>
    <property type="match status" value="1"/>
</dbReference>
<evidence type="ECO:0000256" key="6">
    <source>
        <dbReference type="HAMAP-Rule" id="MF_00235"/>
    </source>
</evidence>
<dbReference type="Pfam" id="PF05191">
    <property type="entry name" value="ADK_lid"/>
    <property type="match status" value="1"/>
</dbReference>
<dbReference type="PRINTS" id="PR00094">
    <property type="entry name" value="ADENYLTKNASE"/>
</dbReference>
<keyword evidence="4 6" id="KW-0418">Kinase</keyword>
<dbReference type="GO" id="GO:0008270">
    <property type="term" value="F:zinc ion binding"/>
    <property type="evidence" value="ECO:0007669"/>
    <property type="project" value="UniProtKB-UniRule"/>
</dbReference>
<comment type="domain">
    <text evidence="6">Consists of three domains, a large central CORE domain and two small peripheral domains, NMPbind and LID, which undergo movements during catalysis. The LID domain closes over the site of phosphoryl transfer upon ATP binding. Assembling and dissambling the active center during each catalytic cycle provides an effective means to prevent ATP hydrolysis. Some bacteria have evolved a zinc-coordinating structure that stabilizes the LID domain.</text>
</comment>
<evidence type="ECO:0000256" key="5">
    <source>
        <dbReference type="ARBA" id="ARBA00022840"/>
    </source>
</evidence>
<accession>A0A2K9C8I9</accession>
<dbReference type="AlphaFoldDB" id="A0A2K9C8I9"/>
<dbReference type="KEGG" id="msyr:CXP39_00680"/>
<keyword evidence="5 6" id="KW-0067">ATP-binding</keyword>
<evidence type="ECO:0000256" key="8">
    <source>
        <dbReference type="RuleBase" id="RU003331"/>
    </source>
</evidence>
<dbReference type="InterPro" id="IPR036193">
    <property type="entry name" value="ADK_active_lid_dom_sf"/>
</dbReference>
<dbReference type="GO" id="GO:0005524">
    <property type="term" value="F:ATP binding"/>
    <property type="evidence" value="ECO:0007669"/>
    <property type="project" value="UniProtKB-UniRule"/>
</dbReference>
<dbReference type="InterPro" id="IPR006259">
    <property type="entry name" value="Adenyl_kin_sub"/>
</dbReference>
<comment type="catalytic activity">
    <reaction evidence="6 8">
        <text>AMP + ATP = 2 ADP</text>
        <dbReference type="Rhea" id="RHEA:12973"/>
        <dbReference type="ChEBI" id="CHEBI:30616"/>
        <dbReference type="ChEBI" id="CHEBI:456215"/>
        <dbReference type="ChEBI" id="CHEBI:456216"/>
        <dbReference type="EC" id="2.7.4.3"/>
    </reaction>
</comment>
<feature type="binding site" evidence="6">
    <location>
        <position position="199"/>
    </location>
    <ligand>
        <name>ATP</name>
        <dbReference type="ChEBI" id="CHEBI:30616"/>
    </ligand>
</feature>
<proteinExistence type="inferred from homology"/>
<comment type="subunit">
    <text evidence="6 8">Monomer.</text>
</comment>
<evidence type="ECO:0000313" key="10">
    <source>
        <dbReference type="EMBL" id="AUF83325.1"/>
    </source>
</evidence>
<dbReference type="UniPathway" id="UPA00588">
    <property type="reaction ID" value="UER00649"/>
</dbReference>
<reference evidence="10 11" key="1">
    <citation type="submission" date="2017-12" db="EMBL/GenBank/DDBJ databases">
        <title>Mesoplasma syrphidae YJS, Complete Genome.</title>
        <authorList>
            <person name="Knight T.F."/>
            <person name="Citino T."/>
            <person name="Rubinstein R."/>
            <person name="Neuschaefer Z."/>
        </authorList>
    </citation>
    <scope>NUCLEOTIDE SEQUENCE [LARGE SCALE GENOMIC DNA]</scope>
    <source>
        <strain evidence="10 11">YJS</strain>
    </source>
</reference>
<keyword evidence="6" id="KW-0479">Metal-binding</keyword>
<dbReference type="CDD" id="cd01428">
    <property type="entry name" value="ADK"/>
    <property type="match status" value="1"/>
</dbReference>
<feature type="binding site" evidence="6">
    <location>
        <begin position="57"/>
        <end position="59"/>
    </location>
    <ligand>
        <name>AMP</name>
        <dbReference type="ChEBI" id="CHEBI:456215"/>
    </ligand>
</feature>
<dbReference type="OrthoDB" id="9805030at2"/>
<dbReference type="InterPro" id="IPR000850">
    <property type="entry name" value="Adenylat/UMP-CMP_kin"/>
</dbReference>
<dbReference type="HAMAP" id="MF_00235">
    <property type="entry name" value="Adenylate_kinase_Adk"/>
    <property type="match status" value="1"/>
</dbReference>
<dbReference type="PANTHER" id="PTHR23359">
    <property type="entry name" value="NUCLEOTIDE KINASE"/>
    <property type="match status" value="1"/>
</dbReference>
<dbReference type="SUPFAM" id="SSF57774">
    <property type="entry name" value="Microbial and mitochondrial ADK, insert 'zinc finger' domain"/>
    <property type="match status" value="1"/>
</dbReference>
<gene>
    <name evidence="6" type="primary">adk</name>
    <name evidence="10" type="ORF">CXP39_00680</name>
</gene>
<feature type="binding site" evidence="6">
    <location>
        <begin position="134"/>
        <end position="135"/>
    </location>
    <ligand>
        <name>ATP</name>
        <dbReference type="ChEBI" id="CHEBI:30616"/>
    </ligand>
</feature>
<feature type="binding site" evidence="6">
    <location>
        <position position="131"/>
    </location>
    <ligand>
        <name>Zn(2+)</name>
        <dbReference type="ChEBI" id="CHEBI:29105"/>
        <note>structural</note>
    </ligand>
</feature>
<dbReference type="InterPro" id="IPR007862">
    <property type="entry name" value="Adenylate_kinase_lid-dom"/>
</dbReference>
<feature type="binding site" evidence="6">
    <location>
        <position position="36"/>
    </location>
    <ligand>
        <name>AMP</name>
        <dbReference type="ChEBI" id="CHEBI:456215"/>
    </ligand>
</feature>
<feature type="binding site" evidence="6">
    <location>
        <position position="158"/>
    </location>
    <ligand>
        <name>AMP</name>
        <dbReference type="ChEBI" id="CHEBI:456215"/>
    </ligand>
</feature>